<dbReference type="Proteomes" id="UP000034489">
    <property type="component" value="Unassembled WGS sequence"/>
</dbReference>
<dbReference type="Pfam" id="PF19335">
    <property type="entry name" value="HMBD"/>
    <property type="match status" value="1"/>
</dbReference>
<evidence type="ECO:0000313" key="4">
    <source>
        <dbReference type="Proteomes" id="UP000034489"/>
    </source>
</evidence>
<organism evidence="3 4">
    <name type="scientific">Candidatus Curtissbacteria bacterium GW2011_GWA1_40_24</name>
    <dbReference type="NCBI Taxonomy" id="1618406"/>
    <lineage>
        <taxon>Bacteria</taxon>
        <taxon>Candidatus Curtissiibacteriota</taxon>
    </lineage>
</organism>
<proteinExistence type="predicted"/>
<evidence type="ECO:0000313" key="3">
    <source>
        <dbReference type="EMBL" id="KKR54778.1"/>
    </source>
</evidence>
<accession>A0A0G0RQK8</accession>
<dbReference type="AlphaFoldDB" id="A0A0G0RQK8"/>
<dbReference type="GO" id="GO:0046872">
    <property type="term" value="F:metal ion binding"/>
    <property type="evidence" value="ECO:0007669"/>
    <property type="project" value="InterPro"/>
</dbReference>
<feature type="domain" description="Heavy metal binding" evidence="2">
    <location>
        <begin position="10"/>
        <end position="36"/>
    </location>
</feature>
<gene>
    <name evidence="3" type="ORF">UT92_C0013G0014</name>
</gene>
<evidence type="ECO:0000259" key="2">
    <source>
        <dbReference type="Pfam" id="PF19335"/>
    </source>
</evidence>
<evidence type="ECO:0000256" key="1">
    <source>
        <dbReference type="SAM" id="MobiDB-lite"/>
    </source>
</evidence>
<dbReference type="PATRIC" id="fig|1618406.3.peg.219"/>
<protein>
    <submittedName>
        <fullName evidence="3">Efflux transporter, RND family, MFP subunit</fullName>
    </submittedName>
</protein>
<comment type="caution">
    <text evidence="3">The sequence shown here is derived from an EMBL/GenBank/DDBJ whole genome shotgun (WGS) entry which is preliminary data.</text>
</comment>
<reference evidence="3 4" key="1">
    <citation type="journal article" date="2015" name="Nature">
        <title>rRNA introns, odd ribosomes, and small enigmatic genomes across a large radiation of phyla.</title>
        <authorList>
            <person name="Brown C.T."/>
            <person name="Hug L.A."/>
            <person name="Thomas B.C."/>
            <person name="Sharon I."/>
            <person name="Castelle C.J."/>
            <person name="Singh A."/>
            <person name="Wilkins M.J."/>
            <person name="Williams K.H."/>
            <person name="Banfield J.F."/>
        </authorList>
    </citation>
    <scope>NUCLEOTIDE SEQUENCE [LARGE SCALE GENOMIC DNA]</scope>
</reference>
<dbReference type="EMBL" id="LBYQ01000013">
    <property type="protein sequence ID" value="KKR54778.1"/>
    <property type="molecule type" value="Genomic_DNA"/>
</dbReference>
<feature type="region of interest" description="Disordered" evidence="1">
    <location>
        <begin position="40"/>
        <end position="62"/>
    </location>
</feature>
<sequence length="109" mass="12383">MKDSSTVKIYTCPMHPEVRSDKPGSCPKCGMSLVAKAMRDKNLEPSKGQTENHAEHKMAEHKMKPVAEMSFWEKFKMGLTMTMGMEHGGIAGREMAKLMEEDIKFKYKI</sequence>
<dbReference type="InterPro" id="IPR045800">
    <property type="entry name" value="HMBD"/>
</dbReference>
<name>A0A0G0RQK8_9BACT</name>